<dbReference type="AlphaFoldDB" id="A0A484KWR8"/>
<evidence type="ECO:0000313" key="3">
    <source>
        <dbReference type="Proteomes" id="UP000595140"/>
    </source>
</evidence>
<organism evidence="2 3">
    <name type="scientific">Cuscuta campestris</name>
    <dbReference type="NCBI Taxonomy" id="132261"/>
    <lineage>
        <taxon>Eukaryota</taxon>
        <taxon>Viridiplantae</taxon>
        <taxon>Streptophyta</taxon>
        <taxon>Embryophyta</taxon>
        <taxon>Tracheophyta</taxon>
        <taxon>Spermatophyta</taxon>
        <taxon>Magnoliopsida</taxon>
        <taxon>eudicotyledons</taxon>
        <taxon>Gunneridae</taxon>
        <taxon>Pentapetalae</taxon>
        <taxon>asterids</taxon>
        <taxon>lamiids</taxon>
        <taxon>Solanales</taxon>
        <taxon>Convolvulaceae</taxon>
        <taxon>Cuscuteae</taxon>
        <taxon>Cuscuta</taxon>
        <taxon>Cuscuta subgen. Grammica</taxon>
        <taxon>Cuscuta sect. Cleistogrammica</taxon>
    </lineage>
</organism>
<gene>
    <name evidence="2" type="ORF">CCAM_LOCUS8452</name>
</gene>
<sequence length="147" mass="16063">MQHYFFYSPTLQKQKRKKSAPRATGDRDLAFPSPSGVRHSCCSEPPLPPPLLKPAAAASAAQTRRHRRCSNQPPPPLLKPAGASAAQTSRHRRCSNPPLPLRPAATAEFNRRDCRCRRAQSSLVVGAIHCRPRLASEGCMMLPSGCT</sequence>
<feature type="region of interest" description="Disordered" evidence="1">
    <location>
        <begin position="1"/>
        <end position="102"/>
    </location>
</feature>
<dbReference type="EMBL" id="OOIL02000559">
    <property type="protein sequence ID" value="VFQ66676.1"/>
    <property type="molecule type" value="Genomic_DNA"/>
</dbReference>
<evidence type="ECO:0000256" key="1">
    <source>
        <dbReference type="SAM" id="MobiDB-lite"/>
    </source>
</evidence>
<reference evidence="2 3" key="1">
    <citation type="submission" date="2018-04" db="EMBL/GenBank/DDBJ databases">
        <authorList>
            <person name="Vogel A."/>
        </authorList>
    </citation>
    <scope>NUCLEOTIDE SEQUENCE [LARGE SCALE GENOMIC DNA]</scope>
</reference>
<accession>A0A484KWR8</accession>
<evidence type="ECO:0000313" key="2">
    <source>
        <dbReference type="EMBL" id="VFQ66676.1"/>
    </source>
</evidence>
<keyword evidence="3" id="KW-1185">Reference proteome</keyword>
<name>A0A484KWR8_9ASTE</name>
<dbReference type="Proteomes" id="UP000595140">
    <property type="component" value="Unassembled WGS sequence"/>
</dbReference>
<proteinExistence type="predicted"/>
<protein>
    <submittedName>
        <fullName evidence="2">Uncharacterized protein</fullName>
    </submittedName>
</protein>